<dbReference type="PANTHER" id="PTHR36488:SF11">
    <property type="entry name" value="CASP-LIKE PROTEIN"/>
    <property type="match status" value="1"/>
</dbReference>
<name>A0ABQ8AF98_BRANA</name>
<evidence type="ECO:0000256" key="6">
    <source>
        <dbReference type="ARBA" id="ARBA00023136"/>
    </source>
</evidence>
<evidence type="ECO:0000256" key="7">
    <source>
        <dbReference type="ARBA" id="ARBA00023316"/>
    </source>
</evidence>
<dbReference type="Pfam" id="PF04535">
    <property type="entry name" value="CASP_dom"/>
    <property type="match status" value="1"/>
</dbReference>
<feature type="transmembrane region" description="Helical" evidence="9">
    <location>
        <begin position="154"/>
        <end position="176"/>
    </location>
</feature>
<comment type="subunit">
    <text evidence="9">Homodimer and heterodimers.</text>
</comment>
<reference evidence="11 12" key="1">
    <citation type="submission" date="2021-05" db="EMBL/GenBank/DDBJ databases">
        <title>Genome Assembly of Synthetic Allotetraploid Brassica napus Reveals Homoeologous Exchanges between Subgenomes.</title>
        <authorList>
            <person name="Davis J.T."/>
        </authorList>
    </citation>
    <scope>NUCLEOTIDE SEQUENCE [LARGE SCALE GENOMIC DNA]</scope>
    <source>
        <strain evidence="12">cv. Da-Ae</strain>
        <tissue evidence="11">Seedling</tissue>
    </source>
</reference>
<evidence type="ECO:0000256" key="3">
    <source>
        <dbReference type="ARBA" id="ARBA00022475"/>
    </source>
</evidence>
<gene>
    <name evidence="11" type="ORF">HID58_053629</name>
</gene>
<evidence type="ECO:0000256" key="9">
    <source>
        <dbReference type="RuleBase" id="RU361233"/>
    </source>
</evidence>
<dbReference type="InterPro" id="IPR006702">
    <property type="entry name" value="CASP_dom"/>
</dbReference>
<comment type="caution">
    <text evidence="11">The sequence shown here is derived from an EMBL/GenBank/DDBJ whole genome shotgun (WGS) entry which is preliminary data.</text>
</comment>
<keyword evidence="4 9" id="KW-0812">Transmembrane</keyword>
<evidence type="ECO:0000256" key="1">
    <source>
        <dbReference type="ARBA" id="ARBA00004651"/>
    </source>
</evidence>
<proteinExistence type="inferred from homology"/>
<dbReference type="NCBIfam" id="TIGR01569">
    <property type="entry name" value="A_tha_TIGR01569"/>
    <property type="match status" value="2"/>
</dbReference>
<sequence>MKNESTIIDVPAESSSAMKGKAPLIGVASGSGGYKRGLSIFDFLLRLAAIIAASVAAGTMFTSDETLPFFTQFLQFEAGYDDLPTYQFFVIAMSIVSGYLVLSLPISVAALAFNMAAASSAAAISYLAHNGNQNTNWLPICQQFGDFCLKSSGAVVSSFVAVVFFTILVVLSGVALKRH</sequence>
<feature type="domain" description="Casparian strip membrane protein" evidence="10">
    <location>
        <begin position="36"/>
        <end position="111"/>
    </location>
</feature>
<evidence type="ECO:0000313" key="11">
    <source>
        <dbReference type="EMBL" id="KAH0891200.1"/>
    </source>
</evidence>
<keyword evidence="7" id="KW-0961">Cell wall biogenesis/degradation</keyword>
<comment type="function">
    <text evidence="8">Regulates membrane-cell wall junctions and localized cell wall deposition. Required for establishment of the Casparian strip membrane domain (CSD) and the subsequent formation of Casparian strips, a cell wall modification of the root endodermis that determines an apoplastic barrier between the intraorganismal apoplasm and the extraorganismal apoplasm and prevents lateral diffusion.</text>
</comment>
<evidence type="ECO:0000256" key="5">
    <source>
        <dbReference type="ARBA" id="ARBA00022989"/>
    </source>
</evidence>
<keyword evidence="3 9" id="KW-1003">Cell membrane</keyword>
<keyword evidence="6 9" id="KW-0472">Membrane</keyword>
<dbReference type="InterPro" id="IPR044173">
    <property type="entry name" value="CASPL"/>
</dbReference>
<keyword evidence="12" id="KW-1185">Reference proteome</keyword>
<organism evidence="11 12">
    <name type="scientific">Brassica napus</name>
    <name type="common">Rape</name>
    <dbReference type="NCBI Taxonomy" id="3708"/>
    <lineage>
        <taxon>Eukaryota</taxon>
        <taxon>Viridiplantae</taxon>
        <taxon>Streptophyta</taxon>
        <taxon>Embryophyta</taxon>
        <taxon>Tracheophyta</taxon>
        <taxon>Spermatophyta</taxon>
        <taxon>Magnoliopsida</taxon>
        <taxon>eudicotyledons</taxon>
        <taxon>Gunneridae</taxon>
        <taxon>Pentapetalae</taxon>
        <taxon>rosids</taxon>
        <taxon>malvids</taxon>
        <taxon>Brassicales</taxon>
        <taxon>Brassicaceae</taxon>
        <taxon>Brassiceae</taxon>
        <taxon>Brassica</taxon>
    </lineage>
</organism>
<protein>
    <recommendedName>
        <fullName evidence="9">CASP-like protein</fullName>
    </recommendedName>
</protein>
<accession>A0ABQ8AF98</accession>
<dbReference type="Proteomes" id="UP000824890">
    <property type="component" value="Unassembled WGS sequence"/>
</dbReference>
<feature type="transmembrane region" description="Helical" evidence="9">
    <location>
        <begin position="43"/>
        <end position="63"/>
    </location>
</feature>
<feature type="transmembrane region" description="Helical" evidence="9">
    <location>
        <begin position="109"/>
        <end position="128"/>
    </location>
</feature>
<evidence type="ECO:0000256" key="2">
    <source>
        <dbReference type="ARBA" id="ARBA00007651"/>
    </source>
</evidence>
<evidence type="ECO:0000256" key="4">
    <source>
        <dbReference type="ARBA" id="ARBA00022692"/>
    </source>
</evidence>
<comment type="subcellular location">
    <subcellularLocation>
        <location evidence="1 9">Cell membrane</location>
        <topology evidence="1 9">Multi-pass membrane protein</topology>
    </subcellularLocation>
</comment>
<feature type="transmembrane region" description="Helical" evidence="9">
    <location>
        <begin position="83"/>
        <end position="102"/>
    </location>
</feature>
<dbReference type="PANTHER" id="PTHR36488">
    <property type="entry name" value="CASP-LIKE PROTEIN 1U1"/>
    <property type="match status" value="1"/>
</dbReference>
<evidence type="ECO:0000259" key="10">
    <source>
        <dbReference type="Pfam" id="PF04535"/>
    </source>
</evidence>
<comment type="similarity">
    <text evidence="2 9">Belongs to the Casparian strip membrane proteins (CASP) family.</text>
</comment>
<evidence type="ECO:0000256" key="8">
    <source>
        <dbReference type="ARBA" id="ARBA00025302"/>
    </source>
</evidence>
<dbReference type="InterPro" id="IPR006459">
    <property type="entry name" value="CASP/CASPL"/>
</dbReference>
<evidence type="ECO:0000313" key="12">
    <source>
        <dbReference type="Proteomes" id="UP000824890"/>
    </source>
</evidence>
<dbReference type="EMBL" id="JAGKQM010000013">
    <property type="protein sequence ID" value="KAH0891200.1"/>
    <property type="molecule type" value="Genomic_DNA"/>
</dbReference>
<keyword evidence="5 9" id="KW-1133">Transmembrane helix</keyword>